<keyword evidence="7" id="KW-0282">Flagellum</keyword>
<dbReference type="Proteomes" id="UP000315344">
    <property type="component" value="Unassembled WGS sequence"/>
</dbReference>
<dbReference type="AlphaFoldDB" id="A0A533I459"/>
<dbReference type="Pfam" id="PF13860">
    <property type="entry name" value="FlgD_ig"/>
    <property type="match status" value="1"/>
</dbReference>
<evidence type="ECO:0000256" key="4">
    <source>
        <dbReference type="ARBA" id="ARBA00024746"/>
    </source>
</evidence>
<keyword evidence="7" id="KW-0966">Cell projection</keyword>
<dbReference type="GO" id="GO:0044781">
    <property type="term" value="P:bacterial-type flagellum organization"/>
    <property type="evidence" value="ECO:0007669"/>
    <property type="project" value="UniProtKB-UniRule"/>
</dbReference>
<keyword evidence="3 5" id="KW-1005">Bacterial flagellum biogenesis</keyword>
<dbReference type="EMBL" id="VAFL01000012">
    <property type="protein sequence ID" value="TKW65535.1"/>
    <property type="molecule type" value="Genomic_DNA"/>
</dbReference>
<dbReference type="InterPro" id="IPR005648">
    <property type="entry name" value="FlgD"/>
</dbReference>
<gene>
    <name evidence="7" type="ORF">DI616_14125</name>
</gene>
<accession>A0A533I459</accession>
<evidence type="ECO:0000256" key="2">
    <source>
        <dbReference type="ARBA" id="ARBA00016013"/>
    </source>
</evidence>
<sequence>MVNGTSAVGPSAAISAKSAASAQENAGFAGGDFETFLKMLTAQIKAQDPLNPMEGADFAVQLATFSGVEQQVQTNDLLQKLVSAGDGQSLSTYSDWIGKQVRTKGQVFFGDDPLTMDISPHSAADRVMLVTFDKYGRRIQTEDIGTGAGLVDWYGVDGNGERLPKDLYSFKLESYSGDKLLSSDDVATYSAVYEVQQKDGMISFILSGGATATPSDINALAVGSV</sequence>
<dbReference type="Gene3D" id="2.30.30.910">
    <property type="match status" value="1"/>
</dbReference>
<dbReference type="Pfam" id="PF03963">
    <property type="entry name" value="FlgD"/>
    <property type="match status" value="1"/>
</dbReference>
<comment type="function">
    <text evidence="4 5">Required for flagellar hook formation. May act as a scaffolding protein.</text>
</comment>
<organism evidence="7 8">
    <name type="scientific">Paracoccus denitrificans</name>
    <dbReference type="NCBI Taxonomy" id="266"/>
    <lineage>
        <taxon>Bacteria</taxon>
        <taxon>Pseudomonadati</taxon>
        <taxon>Pseudomonadota</taxon>
        <taxon>Alphaproteobacteria</taxon>
        <taxon>Rhodobacterales</taxon>
        <taxon>Paracoccaceae</taxon>
        <taxon>Paracoccus</taxon>
    </lineage>
</organism>
<protein>
    <recommendedName>
        <fullName evidence="2 5">Basal-body rod modification protein FlgD</fullName>
    </recommendedName>
</protein>
<dbReference type="InterPro" id="IPR025965">
    <property type="entry name" value="FlgD/Vpr_Ig-like"/>
</dbReference>
<evidence type="ECO:0000313" key="8">
    <source>
        <dbReference type="Proteomes" id="UP000315344"/>
    </source>
</evidence>
<evidence type="ECO:0000313" key="7">
    <source>
        <dbReference type="EMBL" id="TKW65535.1"/>
    </source>
</evidence>
<evidence type="ECO:0000256" key="1">
    <source>
        <dbReference type="ARBA" id="ARBA00010577"/>
    </source>
</evidence>
<feature type="domain" description="FlgD/Vpr Ig-like" evidence="6">
    <location>
        <begin position="108"/>
        <end position="177"/>
    </location>
</feature>
<evidence type="ECO:0000256" key="3">
    <source>
        <dbReference type="ARBA" id="ARBA00022795"/>
    </source>
</evidence>
<keyword evidence="7" id="KW-0969">Cilium</keyword>
<comment type="caution">
    <text evidence="7">The sequence shown here is derived from an EMBL/GenBank/DDBJ whole genome shotgun (WGS) entry which is preliminary data.</text>
</comment>
<proteinExistence type="inferred from homology"/>
<evidence type="ECO:0000256" key="5">
    <source>
        <dbReference type="RuleBase" id="RU362076"/>
    </source>
</evidence>
<name>A0A533I459_PARDE</name>
<comment type="similarity">
    <text evidence="1 5">Belongs to the FlgD family.</text>
</comment>
<reference evidence="7 8" key="1">
    <citation type="journal article" date="2017" name="Nat. Commun.">
        <title>In situ click chemistry generation of cyclooxygenase-2 inhibitors.</title>
        <authorList>
            <person name="Bhardwaj A."/>
            <person name="Kaur J."/>
            <person name="Wuest M."/>
            <person name="Wuest F."/>
        </authorList>
    </citation>
    <scope>NUCLEOTIDE SEQUENCE [LARGE SCALE GENOMIC DNA]</scope>
    <source>
        <strain evidence="7">S2_012_000_R3_94</strain>
    </source>
</reference>
<dbReference type="Gene3D" id="2.60.40.4070">
    <property type="match status" value="1"/>
</dbReference>
<evidence type="ECO:0000259" key="6">
    <source>
        <dbReference type="Pfam" id="PF13860"/>
    </source>
</evidence>